<feature type="chain" id="PRO_5030016423" description="DUF2599 domain-containing protein" evidence="1">
    <location>
        <begin position="25"/>
        <end position="415"/>
    </location>
</feature>
<evidence type="ECO:0000313" key="2">
    <source>
        <dbReference type="EMBL" id="RMT69782.1"/>
    </source>
</evidence>
<evidence type="ECO:0000313" key="3">
    <source>
        <dbReference type="Proteomes" id="UP000282636"/>
    </source>
</evidence>
<dbReference type="InterPro" id="IPR019719">
    <property type="entry name" value="DUF2599"/>
</dbReference>
<feature type="signal peptide" evidence="1">
    <location>
        <begin position="1"/>
        <end position="24"/>
    </location>
</feature>
<gene>
    <name evidence="2" type="ORF">ALP44_02710</name>
</gene>
<comment type="caution">
    <text evidence="2">The sequence shown here is derived from an EMBL/GenBank/DDBJ whole genome shotgun (WGS) entry which is preliminary data.</text>
</comment>
<evidence type="ECO:0008006" key="4">
    <source>
        <dbReference type="Google" id="ProtNLM"/>
    </source>
</evidence>
<accession>A0A0Q0FTB5</accession>
<name>A0A0Q0FTB5_PSESX</name>
<reference evidence="2 3" key="1">
    <citation type="submission" date="2018-08" db="EMBL/GenBank/DDBJ databases">
        <title>Recombination of ecologically and evolutionarily significant loci maintains genetic cohesion in the Pseudomonas syringae species complex.</title>
        <authorList>
            <person name="Dillon M."/>
            <person name="Thakur S."/>
            <person name="Almeida R.N.D."/>
            <person name="Weir B.S."/>
            <person name="Guttman D.S."/>
        </authorList>
    </citation>
    <scope>NUCLEOTIDE SEQUENCE [LARGE SCALE GENOMIC DNA]</scope>
    <source>
        <strain evidence="2 3">ICMP 3934</strain>
    </source>
</reference>
<dbReference type="RefSeq" id="WP_229610992.1">
    <property type="nucleotide sequence ID" value="NZ_BQUM01000011.1"/>
</dbReference>
<protein>
    <recommendedName>
        <fullName evidence="4">DUF2599 domain-containing protein</fullName>
    </recommendedName>
</protein>
<evidence type="ECO:0000256" key="1">
    <source>
        <dbReference type="SAM" id="SignalP"/>
    </source>
</evidence>
<sequence length="415" mass="46977">MDRLKTILIALSLPALLAASSVHAGEGTDVAWLMSYYYNRTPTDCGAGRPLDQCSGLRLRGTDSGQAFEPWDPSPNSVKSGGVSMSFLRKDVKYKDLGLKKTNGFVLKPNDFISQNEKKISTLCFFPLDAWTDYRTNAGCSENSNTTNYVEKICQDAGVKTAEQWLADYRRVNNDHQKQCGFEIKDRADDAESFWQGVRARQMVQNDRDAMETQSEIRVPPWGAEEDAQLPVLAFIYTPNPGLPSGLEKARGDQKRYFQKTGKWVPVIRADLPTANNVDARFTYNEGDQHRDAPTPKVDNECKSYIASATWLQRDDPFIKGQPWSLQVTPTECGRNMTKQQQAAAYAELFSKYGKDKQWNPDNGSMNQQLVCHLEWSGDDNGKKVYTRDKRFWNLEPVRPAVSWDDVFKQGCNPY</sequence>
<dbReference type="Pfam" id="PF10783">
    <property type="entry name" value="DUF2599"/>
    <property type="match status" value="1"/>
</dbReference>
<keyword evidence="1" id="KW-0732">Signal</keyword>
<dbReference type="EMBL" id="RBTL01000123">
    <property type="protein sequence ID" value="RMT69782.1"/>
    <property type="molecule type" value="Genomic_DNA"/>
</dbReference>
<dbReference type="Proteomes" id="UP000282636">
    <property type="component" value="Unassembled WGS sequence"/>
</dbReference>
<proteinExistence type="predicted"/>
<dbReference type="AlphaFoldDB" id="A0A0Q0FTB5"/>
<organism evidence="2 3">
    <name type="scientific">Pseudomonas syringae pv. theae</name>
    <dbReference type="NCBI Taxonomy" id="103985"/>
    <lineage>
        <taxon>Bacteria</taxon>
        <taxon>Pseudomonadati</taxon>
        <taxon>Pseudomonadota</taxon>
        <taxon>Gammaproteobacteria</taxon>
        <taxon>Pseudomonadales</taxon>
        <taxon>Pseudomonadaceae</taxon>
        <taxon>Pseudomonas</taxon>
        <taxon>Pseudomonas syringae</taxon>
    </lineage>
</organism>